<evidence type="ECO:0000313" key="5">
    <source>
        <dbReference type="EMBL" id="KAG2932283.1"/>
    </source>
</evidence>
<evidence type="ECO:0000313" key="4">
    <source>
        <dbReference type="EMBL" id="KAG2913726.1"/>
    </source>
</evidence>
<evidence type="ECO:0000313" key="3">
    <source>
        <dbReference type="EMBL" id="KAG2854804.1"/>
    </source>
</evidence>
<dbReference type="EMBL" id="RCMG01000408">
    <property type="protein sequence ID" value="KAG2854804.1"/>
    <property type="molecule type" value="Genomic_DNA"/>
</dbReference>
<dbReference type="Proteomes" id="UP000735874">
    <property type="component" value="Unassembled WGS sequence"/>
</dbReference>
<evidence type="ECO:0000313" key="8">
    <source>
        <dbReference type="EMBL" id="RAW43358.1"/>
    </source>
</evidence>
<dbReference type="VEuPathDB" id="FungiDB:PC110_g543"/>
<dbReference type="EMBL" id="RCML01000407">
    <property type="protein sequence ID" value="KAG2977947.1"/>
    <property type="molecule type" value="Genomic_DNA"/>
</dbReference>
<evidence type="ECO:0000313" key="7">
    <source>
        <dbReference type="EMBL" id="KAG3218258.1"/>
    </source>
</evidence>
<dbReference type="PROSITE" id="PS51257">
    <property type="entry name" value="PROKAR_LIPOPROTEIN"/>
    <property type="match status" value="1"/>
</dbReference>
<dbReference type="Proteomes" id="UP000736787">
    <property type="component" value="Unassembled WGS sequence"/>
</dbReference>
<dbReference type="Proteomes" id="UP000760860">
    <property type="component" value="Unassembled WGS sequence"/>
</dbReference>
<proteinExistence type="predicted"/>
<gene>
    <name evidence="8" type="ORF">PC110_g543</name>
    <name evidence="3" type="ORF">PC113_g12999</name>
    <name evidence="4" type="ORF">PC115_g11919</name>
    <name evidence="5" type="ORF">PC117_g13219</name>
    <name evidence="6" type="ORF">PC118_g12569</name>
    <name evidence="7" type="ORF">PC129_g10920</name>
</gene>
<name>A0A329T470_9STRA</name>
<reference evidence="8 9" key="1">
    <citation type="submission" date="2018-01" db="EMBL/GenBank/DDBJ databases">
        <title>Draft genome of the strawberry crown rot pathogen Phytophthora cactorum.</title>
        <authorList>
            <person name="Armitage A.D."/>
            <person name="Lysoe E."/>
            <person name="Nellist C.F."/>
            <person name="Harrison R.J."/>
            <person name="Brurberg M.B."/>
        </authorList>
    </citation>
    <scope>NUCLEOTIDE SEQUENCE [LARGE SCALE GENOMIC DNA]</scope>
    <source>
        <strain evidence="8 9">10300</strain>
    </source>
</reference>
<dbReference type="EMBL" id="RCMK01000382">
    <property type="protein sequence ID" value="KAG2932283.1"/>
    <property type="molecule type" value="Genomic_DNA"/>
</dbReference>
<accession>A0A329T470</accession>
<keyword evidence="2" id="KW-0732">Signal</keyword>
<evidence type="ECO:0000313" key="9">
    <source>
        <dbReference type="Proteomes" id="UP000251314"/>
    </source>
</evidence>
<feature type="chain" id="PRO_5039986143" evidence="2">
    <location>
        <begin position="29"/>
        <end position="132"/>
    </location>
</feature>
<organism evidence="8 9">
    <name type="scientific">Phytophthora cactorum</name>
    <dbReference type="NCBI Taxonomy" id="29920"/>
    <lineage>
        <taxon>Eukaryota</taxon>
        <taxon>Sar</taxon>
        <taxon>Stramenopiles</taxon>
        <taxon>Oomycota</taxon>
        <taxon>Peronosporomycetes</taxon>
        <taxon>Peronosporales</taxon>
        <taxon>Peronosporaceae</taxon>
        <taxon>Phytophthora</taxon>
    </lineage>
</organism>
<dbReference type="EMBL" id="RCMI01000385">
    <property type="protein sequence ID" value="KAG2913726.1"/>
    <property type="molecule type" value="Genomic_DNA"/>
</dbReference>
<keyword evidence="9" id="KW-1185">Reference proteome</keyword>
<dbReference type="Proteomes" id="UP000697107">
    <property type="component" value="Unassembled WGS sequence"/>
</dbReference>
<feature type="signal peptide" evidence="2">
    <location>
        <begin position="1"/>
        <end position="28"/>
    </location>
</feature>
<evidence type="ECO:0000256" key="1">
    <source>
        <dbReference type="SAM" id="Phobius"/>
    </source>
</evidence>
<dbReference type="EMBL" id="RCMV01000373">
    <property type="protein sequence ID" value="KAG3218258.1"/>
    <property type="molecule type" value="Genomic_DNA"/>
</dbReference>
<protein>
    <submittedName>
        <fullName evidence="8">Uncharacterized protein</fullName>
    </submittedName>
</protein>
<comment type="caution">
    <text evidence="8">The sequence shown here is derived from an EMBL/GenBank/DDBJ whole genome shotgun (WGS) entry which is preliminary data.</text>
</comment>
<keyword evidence="1" id="KW-1133">Transmembrane helix</keyword>
<evidence type="ECO:0000256" key="2">
    <source>
        <dbReference type="SAM" id="SignalP"/>
    </source>
</evidence>
<reference evidence="3" key="2">
    <citation type="submission" date="2018-10" db="EMBL/GenBank/DDBJ databases">
        <title>Effector identification in a new, highly contiguous assembly of the strawberry crown rot pathogen Phytophthora cactorum.</title>
        <authorList>
            <person name="Armitage A.D."/>
            <person name="Nellist C.F."/>
            <person name="Bates H."/>
            <person name="Vickerstaff R.J."/>
            <person name="Harrison R.J."/>
        </authorList>
    </citation>
    <scope>NUCLEOTIDE SEQUENCE</scope>
    <source>
        <strain evidence="3">15-7</strain>
        <strain evidence="4">4032</strain>
        <strain evidence="5">4040</strain>
        <strain evidence="6">P415</strain>
        <strain evidence="7">P421</strain>
    </source>
</reference>
<feature type="transmembrane region" description="Helical" evidence="1">
    <location>
        <begin position="108"/>
        <end position="130"/>
    </location>
</feature>
<dbReference type="AlphaFoldDB" id="A0A329T470"/>
<dbReference type="OrthoDB" id="115648at2759"/>
<dbReference type="EMBL" id="MJFZ01000005">
    <property type="protein sequence ID" value="RAW43358.1"/>
    <property type="molecule type" value="Genomic_DNA"/>
</dbReference>
<keyword evidence="1" id="KW-0472">Membrane</keyword>
<evidence type="ECO:0000313" key="6">
    <source>
        <dbReference type="EMBL" id="KAG2977947.1"/>
    </source>
</evidence>
<dbReference type="Proteomes" id="UP000774804">
    <property type="component" value="Unassembled WGS sequence"/>
</dbReference>
<dbReference type="Proteomes" id="UP000251314">
    <property type="component" value="Unassembled WGS sequence"/>
</dbReference>
<sequence length="132" mass="14857">MMARRGSLVQLVLLVLVGCSLFVEETASFTNLNPRTNRRDAQVEVNKRVALGDWDQAHEYLVIVDTDILPDYWEPNLGMLFEVDPRVPTNGAEPPEQLVKVTDRKHKFPVFATICSLTFLATIITLLIVCTS</sequence>
<keyword evidence="1" id="KW-0812">Transmembrane</keyword>